<dbReference type="STRING" id="1561998.A0A1I7UIV1"/>
<dbReference type="PROSITE" id="PS50089">
    <property type="entry name" value="ZF_RING_2"/>
    <property type="match status" value="1"/>
</dbReference>
<dbReference type="eggNOG" id="ENOG502RVEA">
    <property type="taxonomic scope" value="Eukaryota"/>
</dbReference>
<dbReference type="AlphaFoldDB" id="A0A1I7UIV1"/>
<reference evidence="6" key="1">
    <citation type="submission" date="2016-11" db="UniProtKB">
        <authorList>
            <consortium name="WormBaseParasite"/>
        </authorList>
    </citation>
    <scope>IDENTIFICATION</scope>
</reference>
<sequence>MNRPISILSEESKDALFDLLTIRNTIKTENPLKKSQQITTSLSNKSTDETVQRMSRCEFIQFEKFCKIYVKSLNSHIEWVSSQPEIASNWTPNLPNFPQFSQCFLIEYKKTMKSESPEICESLVKKSEEEEELQDRECLICTDDIGRSFENTVKCDDCKRRYHDDCLSEWLKIKRTCPACSRLMLNRNEFPPLTN</sequence>
<evidence type="ECO:0000256" key="3">
    <source>
        <dbReference type="PROSITE-ProRule" id="PRU00175"/>
    </source>
</evidence>
<dbReference type="Pfam" id="PF13639">
    <property type="entry name" value="zf-RING_2"/>
    <property type="match status" value="1"/>
</dbReference>
<name>A0A1I7UIV1_9PELO</name>
<proteinExistence type="predicted"/>
<evidence type="ECO:0000259" key="4">
    <source>
        <dbReference type="PROSITE" id="PS50089"/>
    </source>
</evidence>
<dbReference type="Proteomes" id="UP000095282">
    <property type="component" value="Unplaced"/>
</dbReference>
<dbReference type="GO" id="GO:0008270">
    <property type="term" value="F:zinc ion binding"/>
    <property type="evidence" value="ECO:0007669"/>
    <property type="project" value="UniProtKB-KW"/>
</dbReference>
<keyword evidence="1 3" id="KW-0863">Zinc-finger</keyword>
<keyword evidence="2" id="KW-0862">Zinc</keyword>
<dbReference type="SUPFAM" id="SSF57850">
    <property type="entry name" value="RING/U-box"/>
    <property type="match status" value="1"/>
</dbReference>
<protein>
    <submittedName>
        <fullName evidence="6">RING-type domain-containing protein</fullName>
    </submittedName>
</protein>
<evidence type="ECO:0000313" key="5">
    <source>
        <dbReference type="Proteomes" id="UP000095282"/>
    </source>
</evidence>
<feature type="domain" description="RING-type" evidence="4">
    <location>
        <begin position="138"/>
        <end position="181"/>
    </location>
</feature>
<evidence type="ECO:0000256" key="1">
    <source>
        <dbReference type="ARBA" id="ARBA00022771"/>
    </source>
</evidence>
<dbReference type="InterPro" id="IPR001841">
    <property type="entry name" value="Znf_RING"/>
</dbReference>
<keyword evidence="1 3" id="KW-0479">Metal-binding</keyword>
<dbReference type="InterPro" id="IPR013083">
    <property type="entry name" value="Znf_RING/FYVE/PHD"/>
</dbReference>
<evidence type="ECO:0000313" key="6">
    <source>
        <dbReference type="WBParaSite" id="Csp11.Scaffold629.g9758.t1"/>
    </source>
</evidence>
<dbReference type="Gene3D" id="3.30.40.10">
    <property type="entry name" value="Zinc/RING finger domain, C3HC4 (zinc finger)"/>
    <property type="match status" value="1"/>
</dbReference>
<dbReference type="WBParaSite" id="Csp11.Scaffold629.g9758.t1">
    <property type="protein sequence ID" value="Csp11.Scaffold629.g9758.t1"/>
    <property type="gene ID" value="Csp11.Scaffold629.g9758"/>
</dbReference>
<organism evidence="5 6">
    <name type="scientific">Caenorhabditis tropicalis</name>
    <dbReference type="NCBI Taxonomy" id="1561998"/>
    <lineage>
        <taxon>Eukaryota</taxon>
        <taxon>Metazoa</taxon>
        <taxon>Ecdysozoa</taxon>
        <taxon>Nematoda</taxon>
        <taxon>Chromadorea</taxon>
        <taxon>Rhabditida</taxon>
        <taxon>Rhabditina</taxon>
        <taxon>Rhabditomorpha</taxon>
        <taxon>Rhabditoidea</taxon>
        <taxon>Rhabditidae</taxon>
        <taxon>Peloderinae</taxon>
        <taxon>Caenorhabditis</taxon>
    </lineage>
</organism>
<accession>A0A1I7UIV1</accession>
<keyword evidence="5" id="KW-1185">Reference proteome</keyword>
<evidence type="ECO:0000256" key="2">
    <source>
        <dbReference type="ARBA" id="ARBA00022833"/>
    </source>
</evidence>